<organism evidence="3 4">
    <name type="scientific">Fusarium poae</name>
    <dbReference type="NCBI Taxonomy" id="36050"/>
    <lineage>
        <taxon>Eukaryota</taxon>
        <taxon>Fungi</taxon>
        <taxon>Dikarya</taxon>
        <taxon>Ascomycota</taxon>
        <taxon>Pezizomycotina</taxon>
        <taxon>Sordariomycetes</taxon>
        <taxon>Hypocreomycetidae</taxon>
        <taxon>Hypocreales</taxon>
        <taxon>Nectriaceae</taxon>
        <taxon>Fusarium</taxon>
    </lineage>
</organism>
<dbReference type="InterPro" id="IPR025331">
    <property type="entry name" value="TNT"/>
</dbReference>
<evidence type="ECO:0000256" key="1">
    <source>
        <dbReference type="SAM" id="SignalP"/>
    </source>
</evidence>
<proteinExistence type="predicted"/>
<dbReference type="PANTHER" id="PTHR42059:SF1">
    <property type="entry name" value="TNT DOMAIN-CONTAINING PROTEIN"/>
    <property type="match status" value="1"/>
</dbReference>
<feature type="domain" description="TNT" evidence="2">
    <location>
        <begin position="133"/>
        <end position="227"/>
    </location>
</feature>
<dbReference type="OrthoDB" id="2923349at2759"/>
<dbReference type="InterPro" id="IPR053024">
    <property type="entry name" value="Fungal_surface_NADase"/>
</dbReference>
<evidence type="ECO:0000313" key="4">
    <source>
        <dbReference type="Proteomes" id="UP000091967"/>
    </source>
</evidence>
<dbReference type="AlphaFoldDB" id="A0A1B8AXC9"/>
<evidence type="ECO:0000259" key="2">
    <source>
        <dbReference type="Pfam" id="PF14021"/>
    </source>
</evidence>
<dbReference type="EMBL" id="LYXU01000002">
    <property type="protein sequence ID" value="OBS25054.1"/>
    <property type="molecule type" value="Genomic_DNA"/>
</dbReference>
<feature type="chain" id="PRO_5008603421" description="TNT domain-containing protein" evidence="1">
    <location>
        <begin position="18"/>
        <end position="254"/>
    </location>
</feature>
<gene>
    <name evidence="3" type="ORF">FPOA_05590</name>
</gene>
<accession>A0A1B8AXC9</accession>
<evidence type="ECO:0000313" key="3">
    <source>
        <dbReference type="EMBL" id="OBS25054.1"/>
    </source>
</evidence>
<dbReference type="GO" id="GO:0050135">
    <property type="term" value="F:NADP+ nucleosidase activity"/>
    <property type="evidence" value="ECO:0007669"/>
    <property type="project" value="InterPro"/>
</dbReference>
<keyword evidence="1" id="KW-0732">Signal</keyword>
<dbReference type="Pfam" id="PF14021">
    <property type="entry name" value="TNT"/>
    <property type="match status" value="1"/>
</dbReference>
<reference evidence="3 4" key="1">
    <citation type="submission" date="2016-06" db="EMBL/GenBank/DDBJ databases">
        <title>Living apart together: crosstalk between the core and supernumerary genomes in a fungal plant pathogen.</title>
        <authorList>
            <person name="Vanheule A."/>
            <person name="Audenaert K."/>
            <person name="Warris S."/>
            <person name="Van De Geest H."/>
            <person name="Schijlen E."/>
            <person name="Hofte M."/>
            <person name="De Saeger S."/>
            <person name="Haesaert G."/>
            <person name="Waalwijk C."/>
            <person name="Van Der Lee T."/>
        </authorList>
    </citation>
    <scope>NUCLEOTIDE SEQUENCE [LARGE SCALE GENOMIC DNA]</scope>
    <source>
        <strain evidence="3 4">2516</strain>
    </source>
</reference>
<comment type="caution">
    <text evidence="3">The sequence shown here is derived from an EMBL/GenBank/DDBJ whole genome shotgun (WGS) entry which is preliminary data.</text>
</comment>
<dbReference type="Proteomes" id="UP000091967">
    <property type="component" value="Unassembled WGS sequence"/>
</dbReference>
<dbReference type="OMA" id="GPIRPWF"/>
<name>A0A1B8AXC9_FUSPO</name>
<keyword evidence="4" id="KW-1185">Reference proteome</keyword>
<protein>
    <recommendedName>
        <fullName evidence="2">TNT domain-containing protein</fullName>
    </recommendedName>
</protein>
<dbReference type="PANTHER" id="PTHR42059">
    <property type="entry name" value="TNT DOMAIN-CONTAINING PROTEIN"/>
    <property type="match status" value="1"/>
</dbReference>
<sequence>MLFKSIFISSLATSALAIYLPEDHYLVRDNSAATGGPKCDCSGDNLRYNSTLAKDYICGDKRLGPSRLPTKLPLGTFVTGYDRFGGLSPNDFLGKWYNSTEGPDGREAGWIYPEKYGFELDEEKLPIKANVDLMPGTLVDRFGYNTGRYISPATAPFSQRALHPQNLDNDVNKQFPNNYHVYNVTRMFTVQAGPIRPWFGQPGFGVQFFLGNGISVKDYLDNGHLVELKPSDLLKDGTGCGFAREGDDSVSDEL</sequence>
<feature type="signal peptide" evidence="1">
    <location>
        <begin position="1"/>
        <end position="17"/>
    </location>
</feature>